<dbReference type="Pfam" id="PF01590">
    <property type="entry name" value="GAF"/>
    <property type="match status" value="1"/>
</dbReference>
<dbReference type="InterPro" id="IPR029016">
    <property type="entry name" value="GAF-like_dom_sf"/>
</dbReference>
<protein>
    <submittedName>
        <fullName evidence="2">GAF domain-containing protein</fullName>
    </submittedName>
</protein>
<keyword evidence="3" id="KW-1185">Reference proteome</keyword>
<dbReference type="EMBL" id="RKHO01000001">
    <property type="protein sequence ID" value="ROR92942.1"/>
    <property type="molecule type" value="Genomic_DNA"/>
</dbReference>
<evidence type="ECO:0000259" key="1">
    <source>
        <dbReference type="SMART" id="SM00065"/>
    </source>
</evidence>
<dbReference type="Gene3D" id="3.30.450.40">
    <property type="match status" value="1"/>
</dbReference>
<dbReference type="Proteomes" id="UP000281738">
    <property type="component" value="Unassembled WGS sequence"/>
</dbReference>
<dbReference type="PANTHER" id="PTHR43102:SF2">
    <property type="entry name" value="GAF DOMAIN-CONTAINING PROTEIN"/>
    <property type="match status" value="1"/>
</dbReference>
<organism evidence="2 3">
    <name type="scientific">Nocardioides aurantiacus</name>
    <dbReference type="NCBI Taxonomy" id="86796"/>
    <lineage>
        <taxon>Bacteria</taxon>
        <taxon>Bacillati</taxon>
        <taxon>Actinomycetota</taxon>
        <taxon>Actinomycetes</taxon>
        <taxon>Propionibacteriales</taxon>
        <taxon>Nocardioidaceae</taxon>
        <taxon>Nocardioides</taxon>
    </lineage>
</organism>
<dbReference type="SUPFAM" id="SSF55781">
    <property type="entry name" value="GAF domain-like"/>
    <property type="match status" value="1"/>
</dbReference>
<gene>
    <name evidence="2" type="ORF">EDD33_3846</name>
</gene>
<reference evidence="2 3" key="1">
    <citation type="submission" date="2018-11" db="EMBL/GenBank/DDBJ databases">
        <title>Sequencing the genomes of 1000 actinobacteria strains.</title>
        <authorList>
            <person name="Klenk H.-P."/>
        </authorList>
    </citation>
    <scope>NUCLEOTIDE SEQUENCE [LARGE SCALE GENOMIC DNA]</scope>
    <source>
        <strain evidence="2 3">DSM 12652</strain>
    </source>
</reference>
<dbReference type="PANTHER" id="PTHR43102">
    <property type="entry name" value="SLR1143 PROTEIN"/>
    <property type="match status" value="1"/>
</dbReference>
<evidence type="ECO:0000313" key="3">
    <source>
        <dbReference type="Proteomes" id="UP000281738"/>
    </source>
</evidence>
<sequence>MIQVQSPPRPASTDVPLATSVHRDLEVGRYDHVPQGAPWLRALALEAARVAEVPIVAINLMKSTTQRTVAAVGAEVTLQARQHTMCHAVIDDGQTVHVADASADPRWAANPFVDGRWGRIRFYGSHPLVSPAGFVVGTLCVLDDHPRELAPAQVEALDALAARVVAELEESRLAALKAGIRTWSRTVA</sequence>
<name>A0A3N2CZI8_9ACTN</name>
<proteinExistence type="predicted"/>
<evidence type="ECO:0000313" key="2">
    <source>
        <dbReference type="EMBL" id="ROR92942.1"/>
    </source>
</evidence>
<accession>A0A3N2CZI8</accession>
<comment type="caution">
    <text evidence="2">The sequence shown here is derived from an EMBL/GenBank/DDBJ whole genome shotgun (WGS) entry which is preliminary data.</text>
</comment>
<feature type="domain" description="GAF" evidence="1">
    <location>
        <begin position="35"/>
        <end position="178"/>
    </location>
</feature>
<dbReference type="RefSeq" id="WP_170169882.1">
    <property type="nucleotide sequence ID" value="NZ_RKHO01000001.1"/>
</dbReference>
<dbReference type="AlphaFoldDB" id="A0A3N2CZI8"/>
<dbReference type="SMART" id="SM00065">
    <property type="entry name" value="GAF"/>
    <property type="match status" value="1"/>
</dbReference>
<dbReference type="InterPro" id="IPR003018">
    <property type="entry name" value="GAF"/>
</dbReference>